<dbReference type="SUPFAM" id="SSF50494">
    <property type="entry name" value="Trypsin-like serine proteases"/>
    <property type="match status" value="1"/>
</dbReference>
<dbReference type="GO" id="GO:0004252">
    <property type="term" value="F:serine-type endopeptidase activity"/>
    <property type="evidence" value="ECO:0007669"/>
    <property type="project" value="InterPro"/>
</dbReference>
<keyword evidence="7" id="KW-1185">Reference proteome</keyword>
<evidence type="ECO:0000256" key="3">
    <source>
        <dbReference type="ARBA" id="ARBA00022989"/>
    </source>
</evidence>
<name>A0A7Y9DZY5_9PSEU</name>
<dbReference type="InterPro" id="IPR009003">
    <property type="entry name" value="Peptidase_S1_PA"/>
</dbReference>
<dbReference type="InterPro" id="IPR003825">
    <property type="entry name" value="Colicin-V_CvpA"/>
</dbReference>
<keyword evidence="6" id="KW-0378">Hydrolase</keyword>
<reference evidence="6 7" key="1">
    <citation type="submission" date="2020-07" db="EMBL/GenBank/DDBJ databases">
        <title>Sequencing the genomes of 1000 actinobacteria strains.</title>
        <authorList>
            <person name="Klenk H.-P."/>
        </authorList>
    </citation>
    <scope>NUCLEOTIDE SEQUENCE [LARGE SCALE GENOMIC DNA]</scope>
    <source>
        <strain evidence="6 7">DSM 45772</strain>
    </source>
</reference>
<evidence type="ECO:0000313" key="6">
    <source>
        <dbReference type="EMBL" id="NYD38683.1"/>
    </source>
</evidence>
<accession>A0A7Y9DZY5</accession>
<comment type="subcellular location">
    <subcellularLocation>
        <location evidence="1">Membrane</location>
        <topology evidence="1">Multi-pass membrane protein</topology>
    </subcellularLocation>
</comment>
<dbReference type="GO" id="GO:0016020">
    <property type="term" value="C:membrane"/>
    <property type="evidence" value="ECO:0007669"/>
    <property type="project" value="UniProtKB-SubCell"/>
</dbReference>
<dbReference type="GO" id="GO:0006508">
    <property type="term" value="P:proteolysis"/>
    <property type="evidence" value="ECO:0007669"/>
    <property type="project" value="UniProtKB-KW"/>
</dbReference>
<dbReference type="GO" id="GO:0009403">
    <property type="term" value="P:toxin biosynthetic process"/>
    <property type="evidence" value="ECO:0007669"/>
    <property type="project" value="InterPro"/>
</dbReference>
<keyword evidence="6" id="KW-0645">Protease</keyword>
<evidence type="ECO:0000313" key="7">
    <source>
        <dbReference type="Proteomes" id="UP000535890"/>
    </source>
</evidence>
<gene>
    <name evidence="6" type="ORF">BJ983_004785</name>
</gene>
<keyword evidence="2 5" id="KW-0812">Transmembrane</keyword>
<dbReference type="AlphaFoldDB" id="A0A7Y9DZY5"/>
<dbReference type="InterPro" id="IPR001940">
    <property type="entry name" value="Peptidase_S1C"/>
</dbReference>
<dbReference type="Gene3D" id="2.40.10.10">
    <property type="entry name" value="Trypsin-like serine proteases"/>
    <property type="match status" value="2"/>
</dbReference>
<dbReference type="PANTHER" id="PTHR43019">
    <property type="entry name" value="SERINE ENDOPROTEASE DEGS"/>
    <property type="match status" value="1"/>
</dbReference>
<evidence type="ECO:0000256" key="2">
    <source>
        <dbReference type="ARBA" id="ARBA00022692"/>
    </source>
</evidence>
<dbReference type="InterPro" id="IPR043504">
    <property type="entry name" value="Peptidase_S1_PA_chymotrypsin"/>
</dbReference>
<evidence type="ECO:0000256" key="5">
    <source>
        <dbReference type="SAM" id="Phobius"/>
    </source>
</evidence>
<dbReference type="InterPro" id="IPR047680">
    <property type="entry name" value="MarP-like"/>
</dbReference>
<dbReference type="PRINTS" id="PR00834">
    <property type="entry name" value="PROTEASES2C"/>
</dbReference>
<proteinExistence type="predicted"/>
<feature type="transmembrane region" description="Helical" evidence="5">
    <location>
        <begin position="31"/>
        <end position="52"/>
    </location>
</feature>
<keyword evidence="3 5" id="KW-1133">Transmembrane helix</keyword>
<dbReference type="PANTHER" id="PTHR43019:SF23">
    <property type="entry name" value="PROTEASE DO-LIKE 5, CHLOROPLASTIC"/>
    <property type="match status" value="1"/>
</dbReference>
<dbReference type="EMBL" id="JACCBN010000001">
    <property type="protein sequence ID" value="NYD38683.1"/>
    <property type="molecule type" value="Genomic_DNA"/>
</dbReference>
<evidence type="ECO:0000256" key="4">
    <source>
        <dbReference type="ARBA" id="ARBA00023136"/>
    </source>
</evidence>
<feature type="transmembrane region" description="Helical" evidence="5">
    <location>
        <begin position="100"/>
        <end position="121"/>
    </location>
</feature>
<sequence>MSWVDIVVVLLAVAAAISGWRHGLAVAALSFLGVIGGALLGLKLAPLIVGLFESDTSRVVVSVLIVIALVALGETLGVYLGRAVRDRMRLGAVRTVDSGFGAVLQALTALVVAWLIALPLASSSNVALSSALKNSAVLSTVDSVMPDPLRALPNELRAMFDASGFPDVLSPFSPTPGTAEVAPPDQGLVRDPVVQRARASVLKIRGRAPSCSRALEGTGFVIGNERVMTNAHVVAGTNEVSVEVPRSGGGADTETARVVYYDPEVDVAVLAVPGLEARSLPIQYAGADTGDNAVALGYPLDGPFSSSPAKIRQRIQLRGPDIYDSQTVTRDVYTIRGTVKSGNSGGPLINPQGQVIGVVFGAAVDQGDTGFVLTSDQVRAALDAAQGSTARVSTGSCAS</sequence>
<dbReference type="NCBIfam" id="NF033740">
    <property type="entry name" value="MarP_fam_protase"/>
    <property type="match status" value="1"/>
</dbReference>
<organism evidence="6 7">
    <name type="scientific">Actinomycetospora corticicola</name>
    <dbReference type="NCBI Taxonomy" id="663602"/>
    <lineage>
        <taxon>Bacteria</taxon>
        <taxon>Bacillati</taxon>
        <taxon>Actinomycetota</taxon>
        <taxon>Actinomycetes</taxon>
        <taxon>Pseudonocardiales</taxon>
        <taxon>Pseudonocardiaceae</taxon>
        <taxon>Actinomycetospora</taxon>
    </lineage>
</organism>
<dbReference type="Pfam" id="PF02674">
    <property type="entry name" value="Colicin_V"/>
    <property type="match status" value="1"/>
</dbReference>
<feature type="transmembrane region" description="Helical" evidence="5">
    <location>
        <begin position="59"/>
        <end position="80"/>
    </location>
</feature>
<dbReference type="RefSeq" id="WP_179796090.1">
    <property type="nucleotide sequence ID" value="NZ_BAABHP010000027.1"/>
</dbReference>
<dbReference type="Proteomes" id="UP000535890">
    <property type="component" value="Unassembled WGS sequence"/>
</dbReference>
<evidence type="ECO:0000256" key="1">
    <source>
        <dbReference type="ARBA" id="ARBA00004141"/>
    </source>
</evidence>
<keyword evidence="4 5" id="KW-0472">Membrane</keyword>
<protein>
    <submittedName>
        <fullName evidence="6">S1-C subfamily serine protease</fullName>
    </submittedName>
</protein>
<dbReference type="Pfam" id="PF13365">
    <property type="entry name" value="Trypsin_2"/>
    <property type="match status" value="1"/>
</dbReference>
<comment type="caution">
    <text evidence="6">The sequence shown here is derived from an EMBL/GenBank/DDBJ whole genome shotgun (WGS) entry which is preliminary data.</text>
</comment>